<dbReference type="AlphaFoldDB" id="X1UFX2"/>
<protein>
    <submittedName>
        <fullName evidence="1">Uncharacterized protein</fullName>
    </submittedName>
</protein>
<dbReference type="EMBL" id="BARW01018422">
    <property type="protein sequence ID" value="GAI98775.1"/>
    <property type="molecule type" value="Genomic_DNA"/>
</dbReference>
<name>X1UFX2_9ZZZZ</name>
<feature type="non-terminal residue" evidence="1">
    <location>
        <position position="1"/>
    </location>
</feature>
<gene>
    <name evidence="1" type="ORF">S12H4_31538</name>
</gene>
<reference evidence="1" key="1">
    <citation type="journal article" date="2014" name="Front. Microbiol.">
        <title>High frequency of phylogenetically diverse reductive dehalogenase-homologous genes in deep subseafloor sedimentary metagenomes.</title>
        <authorList>
            <person name="Kawai M."/>
            <person name="Futagami T."/>
            <person name="Toyoda A."/>
            <person name="Takaki Y."/>
            <person name="Nishi S."/>
            <person name="Hori S."/>
            <person name="Arai W."/>
            <person name="Tsubouchi T."/>
            <person name="Morono Y."/>
            <person name="Uchiyama I."/>
            <person name="Ito T."/>
            <person name="Fujiyama A."/>
            <person name="Inagaki F."/>
            <person name="Takami H."/>
        </authorList>
    </citation>
    <scope>NUCLEOTIDE SEQUENCE</scope>
    <source>
        <strain evidence="1">Expedition CK06-06</strain>
    </source>
</reference>
<organism evidence="1">
    <name type="scientific">marine sediment metagenome</name>
    <dbReference type="NCBI Taxonomy" id="412755"/>
    <lineage>
        <taxon>unclassified sequences</taxon>
        <taxon>metagenomes</taxon>
        <taxon>ecological metagenomes</taxon>
    </lineage>
</organism>
<proteinExistence type="predicted"/>
<accession>X1UFX2</accession>
<sequence>EEAMLAEHHNLQTAVLALLVDADVRFLDGSDYYRDIQELADVQGVTAGDRAHSLDEYVIGGQYPLLQAYDISRIGSVSVHSE</sequence>
<comment type="caution">
    <text evidence="1">The sequence shown here is derived from an EMBL/GenBank/DDBJ whole genome shotgun (WGS) entry which is preliminary data.</text>
</comment>
<evidence type="ECO:0000313" key="1">
    <source>
        <dbReference type="EMBL" id="GAI98775.1"/>
    </source>
</evidence>